<dbReference type="PROSITE" id="PS51318">
    <property type="entry name" value="TAT"/>
    <property type="match status" value="1"/>
</dbReference>
<dbReference type="EMBL" id="JAPNTZ010000006">
    <property type="protein sequence ID" value="MCY1139739.1"/>
    <property type="molecule type" value="Genomic_DNA"/>
</dbReference>
<dbReference type="Gene3D" id="3.40.630.100">
    <property type="entry name" value="Poly-gamma-glutamate hydrolase, zinc-binding motif"/>
    <property type="match status" value="1"/>
</dbReference>
<dbReference type="InterPro" id="IPR006311">
    <property type="entry name" value="TAT_signal"/>
</dbReference>
<accession>A0ABT4AZW1</accession>
<gene>
    <name evidence="1" type="ORF">OWR29_17195</name>
</gene>
<sequence>MSPLSRRTVLAMLGAAAVPPVVTIGARPAAAADDNYLSNLDMYSKTTEGVDYARRFRRHAAFDDSDAPGGSYPDTAILAVHGGGIEPGTSELCLAIAGYDPADLTSSGPVYDYWMLEGIRTSGNAALHVTATHCDDPVALATAAASRRTVSLHGCSPAEAEQDDDVAAVLVGGLDTDLKAALIRAYRAAGLNAIDANIVPPLSGTDTRNIVNLNGRGKGVQLELTTPLRTDMFFTNTRKDRKNTLKPLFDTFVTATRSALA</sequence>
<protein>
    <submittedName>
        <fullName evidence="1">Poly-gamma-glutamate hydrolase family protein</fullName>
    </submittedName>
</protein>
<dbReference type="GO" id="GO:0016787">
    <property type="term" value="F:hydrolase activity"/>
    <property type="evidence" value="ECO:0007669"/>
    <property type="project" value="UniProtKB-KW"/>
</dbReference>
<reference evidence="1" key="1">
    <citation type="submission" date="2022-11" db="EMBL/GenBank/DDBJ databases">
        <authorList>
            <person name="Somphong A."/>
            <person name="Phongsopitanun W."/>
        </authorList>
    </citation>
    <scope>NUCLEOTIDE SEQUENCE</scope>
    <source>
        <strain evidence="1">Pm04-4</strain>
    </source>
</reference>
<dbReference type="Pfam" id="PF05908">
    <property type="entry name" value="Gamma_PGA_hydro"/>
    <property type="match status" value="1"/>
</dbReference>
<keyword evidence="2" id="KW-1185">Reference proteome</keyword>
<comment type="caution">
    <text evidence="1">The sequence shown here is derived from an EMBL/GenBank/DDBJ whole genome shotgun (WGS) entry which is preliminary data.</text>
</comment>
<dbReference type="InterPro" id="IPR038128">
    <property type="entry name" value="Gamma_PGA_hydro_sf"/>
</dbReference>
<name>A0ABT4AZW1_9ACTN</name>
<dbReference type="Proteomes" id="UP001151002">
    <property type="component" value="Unassembled WGS sequence"/>
</dbReference>
<proteinExistence type="predicted"/>
<dbReference type="InterPro" id="IPR008585">
    <property type="entry name" value="Gamma_PGA_hydro"/>
</dbReference>
<keyword evidence="1" id="KW-0378">Hydrolase</keyword>
<dbReference type="RefSeq" id="WP_267563893.1">
    <property type="nucleotide sequence ID" value="NZ_JAPNTZ010000006.1"/>
</dbReference>
<evidence type="ECO:0000313" key="1">
    <source>
        <dbReference type="EMBL" id="MCY1139739.1"/>
    </source>
</evidence>
<evidence type="ECO:0000313" key="2">
    <source>
        <dbReference type="Proteomes" id="UP001151002"/>
    </source>
</evidence>
<organism evidence="1 2">
    <name type="scientific">Paractinoplanes pyxinae</name>
    <dbReference type="NCBI Taxonomy" id="2997416"/>
    <lineage>
        <taxon>Bacteria</taxon>
        <taxon>Bacillati</taxon>
        <taxon>Actinomycetota</taxon>
        <taxon>Actinomycetes</taxon>
        <taxon>Micromonosporales</taxon>
        <taxon>Micromonosporaceae</taxon>
        <taxon>Paractinoplanes</taxon>
    </lineage>
</organism>